<dbReference type="HOGENOM" id="CLU_2062140_0_0_1"/>
<dbReference type="EMBL" id="KB908912">
    <property type="protein sequence ID" value="EOB15399.1"/>
    <property type="molecule type" value="Genomic_DNA"/>
</dbReference>
<name>R0MBU0_NOSB1</name>
<keyword evidence="4" id="KW-0539">Nucleus</keyword>
<comment type="subcellular location">
    <subcellularLocation>
        <location evidence="1">Nucleus</location>
    </subcellularLocation>
</comment>
<dbReference type="AlphaFoldDB" id="R0MBU0"/>
<sequence>MSERKEEMFIKDDYESSESSTELELVIDKNQPVEKRSAEDGMINGQNIFEFDLNSVDEKPWNKPGADVTDYFNYGFNETTWKEYCNMQWNRNNQNLKVSDGTKYKRREEYDQNRNRRQW</sequence>
<comment type="similarity">
    <text evidence="2">Belongs to the FIP1 family.</text>
</comment>
<dbReference type="PANTHER" id="PTHR13484:SF0">
    <property type="entry name" value="PRE-MRNA 3'-END-PROCESSING FACTOR FIP1"/>
    <property type="match status" value="1"/>
</dbReference>
<reference evidence="7 8" key="1">
    <citation type="journal article" date="2013" name="BMC Genomics">
        <title>Comparative genomics of parasitic silkworm microsporidia reveal an association between genome expansion and host adaptation.</title>
        <authorList>
            <person name="Pan G."/>
            <person name="Xu J."/>
            <person name="Li T."/>
            <person name="Xia Q."/>
            <person name="Liu S.L."/>
            <person name="Zhang G."/>
            <person name="Li S."/>
            <person name="Li C."/>
            <person name="Liu H."/>
            <person name="Yang L."/>
            <person name="Liu T."/>
            <person name="Zhang X."/>
            <person name="Wu Z."/>
            <person name="Fan W."/>
            <person name="Dang X."/>
            <person name="Xiang H."/>
            <person name="Tao M."/>
            <person name="Li Y."/>
            <person name="Hu J."/>
            <person name="Li Z."/>
            <person name="Lin L."/>
            <person name="Luo J."/>
            <person name="Geng L."/>
            <person name="Wang L."/>
            <person name="Long M."/>
            <person name="Wan Y."/>
            <person name="He N."/>
            <person name="Zhang Z."/>
            <person name="Lu C."/>
            <person name="Keeling P.J."/>
            <person name="Wang J."/>
            <person name="Xiang Z."/>
            <person name="Zhou Z."/>
        </authorList>
    </citation>
    <scope>NUCLEOTIDE SEQUENCE [LARGE SCALE GENOMIC DNA]</scope>
    <source>
        <strain evidence="8">CQ1 / CVCC 102059</strain>
    </source>
</reference>
<evidence type="ECO:0000256" key="2">
    <source>
        <dbReference type="ARBA" id="ARBA00007459"/>
    </source>
</evidence>
<evidence type="ECO:0000256" key="4">
    <source>
        <dbReference type="ARBA" id="ARBA00023242"/>
    </source>
</evidence>
<evidence type="ECO:0000256" key="5">
    <source>
        <dbReference type="SAM" id="MobiDB-lite"/>
    </source>
</evidence>
<dbReference type="GO" id="GO:0006397">
    <property type="term" value="P:mRNA processing"/>
    <property type="evidence" value="ECO:0007669"/>
    <property type="project" value="UniProtKB-KW"/>
</dbReference>
<dbReference type="GO" id="GO:0005847">
    <property type="term" value="C:mRNA cleavage and polyadenylation specificity factor complex"/>
    <property type="evidence" value="ECO:0007669"/>
    <property type="project" value="TreeGrafter"/>
</dbReference>
<evidence type="ECO:0000256" key="1">
    <source>
        <dbReference type="ARBA" id="ARBA00004123"/>
    </source>
</evidence>
<dbReference type="PANTHER" id="PTHR13484">
    <property type="entry name" value="FIP1-LIKE 1 PROTEIN"/>
    <property type="match status" value="1"/>
</dbReference>
<dbReference type="STRING" id="578461.R0MBU0"/>
<keyword evidence="3" id="KW-0507">mRNA processing</keyword>
<dbReference type="OrthoDB" id="1917198at2759"/>
<evidence type="ECO:0000256" key="3">
    <source>
        <dbReference type="ARBA" id="ARBA00022664"/>
    </source>
</evidence>
<dbReference type="Pfam" id="PF05182">
    <property type="entry name" value="Fip1"/>
    <property type="match status" value="1"/>
</dbReference>
<organism evidence="7 8">
    <name type="scientific">Nosema bombycis (strain CQ1 / CVCC 102059)</name>
    <name type="common">Microsporidian parasite</name>
    <name type="synonym">Pebrine of silkworm</name>
    <dbReference type="NCBI Taxonomy" id="578461"/>
    <lineage>
        <taxon>Eukaryota</taxon>
        <taxon>Fungi</taxon>
        <taxon>Fungi incertae sedis</taxon>
        <taxon>Microsporidia</taxon>
        <taxon>Nosematidae</taxon>
        <taxon>Nosema</taxon>
    </lineage>
</organism>
<feature type="compositionally biased region" description="Basic and acidic residues" evidence="5">
    <location>
        <begin position="1"/>
        <end position="14"/>
    </location>
</feature>
<accession>R0MBU0</accession>
<evidence type="ECO:0000313" key="7">
    <source>
        <dbReference type="EMBL" id="EOB15399.1"/>
    </source>
</evidence>
<keyword evidence="8" id="KW-1185">Reference proteome</keyword>
<dbReference type="VEuPathDB" id="MicrosporidiaDB:NBO_4g0027"/>
<gene>
    <name evidence="7" type="primary">FIP1</name>
    <name evidence="7" type="ORF">NBO_4g0027</name>
</gene>
<feature type="domain" description="Pre-mRNA polyadenylation factor Fip1" evidence="6">
    <location>
        <begin position="50"/>
        <end position="89"/>
    </location>
</feature>
<protein>
    <submittedName>
        <fullName evidence="7">Pre-mRNA 3'-end-processing factor FIP1</fullName>
    </submittedName>
</protein>
<feature type="region of interest" description="Disordered" evidence="5">
    <location>
        <begin position="100"/>
        <end position="119"/>
    </location>
</feature>
<dbReference type="Proteomes" id="UP000016927">
    <property type="component" value="Unassembled WGS sequence"/>
</dbReference>
<evidence type="ECO:0000259" key="6">
    <source>
        <dbReference type="Pfam" id="PF05182"/>
    </source>
</evidence>
<proteinExistence type="inferred from homology"/>
<evidence type="ECO:0000313" key="8">
    <source>
        <dbReference type="Proteomes" id="UP000016927"/>
    </source>
</evidence>
<feature type="region of interest" description="Disordered" evidence="5">
    <location>
        <begin position="1"/>
        <end position="23"/>
    </location>
</feature>
<dbReference type="InterPro" id="IPR007854">
    <property type="entry name" value="Fip1_dom"/>
</dbReference>
<dbReference type="InterPro" id="IPR051187">
    <property type="entry name" value="Pre-mRNA_3'-end_processing_reg"/>
</dbReference>